<evidence type="ECO:0000256" key="6">
    <source>
        <dbReference type="ARBA" id="ARBA00023049"/>
    </source>
</evidence>
<evidence type="ECO:0000256" key="1">
    <source>
        <dbReference type="ARBA" id="ARBA00009388"/>
    </source>
</evidence>
<evidence type="ECO:0000256" key="7">
    <source>
        <dbReference type="PIRSR" id="PIRSR623612-1"/>
    </source>
</evidence>
<dbReference type="EMBL" id="LXEW01000048">
    <property type="protein sequence ID" value="OAT48111.1"/>
    <property type="molecule type" value="Genomic_DNA"/>
</dbReference>
<comment type="caution">
    <text evidence="11">The sequence shown here is derived from an EMBL/GenBank/DDBJ whole genome shotgun (WGS) entry which is preliminary data.</text>
</comment>
<accession>A0A1B7JJM9</accession>
<keyword evidence="2 8" id="KW-0645">Protease</keyword>
<keyword evidence="4 8" id="KW-0378">Hydrolase</keyword>
<dbReference type="Gene3D" id="1.10.390.10">
    <property type="entry name" value="Neutral Protease Domain 2"/>
    <property type="match status" value="1"/>
</dbReference>
<dbReference type="Proteomes" id="UP000078224">
    <property type="component" value="Unassembled WGS sequence"/>
</dbReference>
<dbReference type="EC" id="3.4.24.-" evidence="8"/>
<organism evidence="11 12">
    <name type="scientific">Providencia heimbachae ATCC 35613</name>
    <dbReference type="NCBI Taxonomy" id="1354272"/>
    <lineage>
        <taxon>Bacteria</taxon>
        <taxon>Pseudomonadati</taxon>
        <taxon>Pseudomonadota</taxon>
        <taxon>Gammaproteobacteria</taxon>
        <taxon>Enterobacterales</taxon>
        <taxon>Morganellaceae</taxon>
        <taxon>Providencia</taxon>
    </lineage>
</organism>
<dbReference type="RefSeq" id="WP_068910091.1">
    <property type="nucleotide sequence ID" value="NZ_LXEW01000048.1"/>
</dbReference>
<dbReference type="InterPro" id="IPR013856">
    <property type="entry name" value="Peptidase_M4_domain"/>
</dbReference>
<dbReference type="InterPro" id="IPR052759">
    <property type="entry name" value="Metalloprotease_M4"/>
</dbReference>
<dbReference type="GO" id="GO:0006508">
    <property type="term" value="P:proteolysis"/>
    <property type="evidence" value="ECO:0007669"/>
    <property type="project" value="UniProtKB-KW"/>
</dbReference>
<comment type="subcellular location">
    <subcellularLocation>
        <location evidence="8">Secreted</location>
    </subcellularLocation>
</comment>
<evidence type="ECO:0000313" key="12">
    <source>
        <dbReference type="Proteomes" id="UP000078224"/>
    </source>
</evidence>
<comment type="function">
    <text evidence="8">Extracellular zinc metalloprotease.</text>
</comment>
<dbReference type="OrthoDB" id="5378341at2"/>
<keyword evidence="8" id="KW-0964">Secreted</keyword>
<feature type="domain" description="Peptidase M4" evidence="9">
    <location>
        <begin position="125"/>
        <end position="199"/>
    </location>
</feature>
<evidence type="ECO:0000256" key="8">
    <source>
        <dbReference type="RuleBase" id="RU366073"/>
    </source>
</evidence>
<dbReference type="SUPFAM" id="SSF55486">
    <property type="entry name" value="Metalloproteases ('zincins'), catalytic domain"/>
    <property type="match status" value="1"/>
</dbReference>
<dbReference type="GO" id="GO:0004222">
    <property type="term" value="F:metalloendopeptidase activity"/>
    <property type="evidence" value="ECO:0007669"/>
    <property type="project" value="UniProtKB-UniRule"/>
</dbReference>
<dbReference type="Pfam" id="PF02868">
    <property type="entry name" value="Peptidase_M4_C"/>
    <property type="match status" value="1"/>
</dbReference>
<feature type="domain" description="Peptidase M4 C-terminal" evidence="10">
    <location>
        <begin position="203"/>
        <end position="371"/>
    </location>
</feature>
<dbReference type="Pfam" id="PF01447">
    <property type="entry name" value="Peptidase_M4"/>
    <property type="match status" value="1"/>
</dbReference>
<comment type="similarity">
    <text evidence="1 8">Belongs to the peptidase M4 family.</text>
</comment>
<dbReference type="PANTHER" id="PTHR43579">
    <property type="match status" value="1"/>
</dbReference>
<dbReference type="GO" id="GO:0005576">
    <property type="term" value="C:extracellular region"/>
    <property type="evidence" value="ECO:0007669"/>
    <property type="project" value="UniProtKB-SubCell"/>
</dbReference>
<keyword evidence="5 8" id="KW-0862">Zinc</keyword>
<keyword evidence="12" id="KW-1185">Reference proteome</keyword>
<dbReference type="PATRIC" id="fig|1354272.4.peg.3622"/>
<evidence type="ECO:0000259" key="9">
    <source>
        <dbReference type="Pfam" id="PF01447"/>
    </source>
</evidence>
<keyword evidence="6 8" id="KW-0482">Metalloprotease</keyword>
<feature type="active site" description="Proton donor" evidence="7">
    <location>
        <position position="296"/>
    </location>
</feature>
<dbReference type="PANTHER" id="PTHR43579:SF1">
    <property type="entry name" value="NEUTRAL METALLOPROTEINASE"/>
    <property type="match status" value="1"/>
</dbReference>
<comment type="cofactor">
    <cofactor evidence="8">
        <name>Zn(2+)</name>
        <dbReference type="ChEBI" id="CHEBI:29105"/>
    </cofactor>
</comment>
<feature type="active site" evidence="7">
    <location>
        <position position="193"/>
    </location>
</feature>
<dbReference type="CDD" id="cd09597">
    <property type="entry name" value="M4_TLP"/>
    <property type="match status" value="1"/>
</dbReference>
<dbReference type="PRINTS" id="PR00730">
    <property type="entry name" value="THERMOLYSIN"/>
</dbReference>
<sequence length="377" mass="42408">MSKVLGRSLLPPCLVANFFNETENKNLKRTLFHINEILSRTYSNEDAVYQKKLLSSTQCSEKGYRRFIRDAQQRIENYAHNHSDLPICRREEIPTDEHMAHNDFSIIMTEDDTVAPNAPAHHVFTSIGLIRSFFEEQLNIDKMFGCDADINAVIHYGTNYANAFWNSQAIFFGDGDGKIFGPFYNDIDIVAHELAHGFISSQADFDYVFQSGALNESVADVLGIMVKQYVQKETANESNWLLGENLFLDKVRAPALRSMVKPGSAYYFSSSNNDPQVGHMSEFRNLPLRIDNGGVHINSGIPNRAFYLLACELGGYSWDVAGKIWIEAVSDPLVSNTATFRQFADATLRAATKLFDNSIAMKTRQSWLDVGLEVGDV</sequence>
<keyword evidence="3" id="KW-0479">Metal-binding</keyword>
<evidence type="ECO:0000256" key="4">
    <source>
        <dbReference type="ARBA" id="ARBA00022801"/>
    </source>
</evidence>
<name>A0A1B7JJM9_9GAMM</name>
<dbReference type="InterPro" id="IPR027268">
    <property type="entry name" value="Peptidase_M4/M1_CTD_sf"/>
</dbReference>
<evidence type="ECO:0000259" key="10">
    <source>
        <dbReference type="Pfam" id="PF02868"/>
    </source>
</evidence>
<gene>
    <name evidence="11" type="ORF">M998_3538</name>
</gene>
<reference evidence="11 12" key="1">
    <citation type="submission" date="2016-04" db="EMBL/GenBank/DDBJ databases">
        <title>ATOL: Assembling a taxonomically balanced genome-scale reconstruction of the evolutionary history of the Enterobacteriaceae.</title>
        <authorList>
            <person name="Plunkett G.III."/>
            <person name="Neeno-Eckwall E.C."/>
            <person name="Glasner J.D."/>
            <person name="Perna N.T."/>
        </authorList>
    </citation>
    <scope>NUCLEOTIDE SEQUENCE [LARGE SCALE GENOMIC DNA]</scope>
    <source>
        <strain evidence="11 12">ATCC 35613</strain>
    </source>
</reference>
<dbReference type="GO" id="GO:0046872">
    <property type="term" value="F:metal ion binding"/>
    <property type="evidence" value="ECO:0007669"/>
    <property type="project" value="UniProtKB-UniRule"/>
</dbReference>
<evidence type="ECO:0000256" key="2">
    <source>
        <dbReference type="ARBA" id="ARBA00022670"/>
    </source>
</evidence>
<dbReference type="Gene3D" id="3.10.170.10">
    <property type="match status" value="1"/>
</dbReference>
<evidence type="ECO:0000256" key="3">
    <source>
        <dbReference type="ARBA" id="ARBA00022723"/>
    </source>
</evidence>
<dbReference type="AlphaFoldDB" id="A0A1B7JJM9"/>
<dbReference type="InterPro" id="IPR023612">
    <property type="entry name" value="Peptidase_M4"/>
</dbReference>
<protein>
    <recommendedName>
        <fullName evidence="8">Neutral metalloproteinase</fullName>
        <ecNumber evidence="8">3.4.24.-</ecNumber>
    </recommendedName>
</protein>
<evidence type="ECO:0000256" key="5">
    <source>
        <dbReference type="ARBA" id="ARBA00022833"/>
    </source>
</evidence>
<evidence type="ECO:0000313" key="11">
    <source>
        <dbReference type="EMBL" id="OAT48111.1"/>
    </source>
</evidence>
<proteinExistence type="inferred from homology"/>
<dbReference type="InterPro" id="IPR001570">
    <property type="entry name" value="Peptidase_M4_C_domain"/>
</dbReference>